<organism evidence="2 3">
    <name type="scientific">Burkholderia pyrrocinia</name>
    <name type="common">Pseudomonas pyrrocinia</name>
    <dbReference type="NCBI Taxonomy" id="60550"/>
    <lineage>
        <taxon>Bacteria</taxon>
        <taxon>Pseudomonadati</taxon>
        <taxon>Pseudomonadota</taxon>
        <taxon>Betaproteobacteria</taxon>
        <taxon>Burkholderiales</taxon>
        <taxon>Burkholderiaceae</taxon>
        <taxon>Burkholderia</taxon>
        <taxon>Burkholderia cepacia complex</taxon>
    </lineage>
</organism>
<reference evidence="2 3" key="1">
    <citation type="journal article" date="2018" name="ISME J.">
        <title>Involvement of Burkholderiaceae and sulfurous volatiles in disease-suppressive soils.</title>
        <authorList>
            <person name="Carrion V.J."/>
            <person name="Cordovez V."/>
            <person name="Tyc O."/>
            <person name="Etalo D.W."/>
            <person name="de Bruijn I."/>
            <person name="de Jager V.C."/>
            <person name="Medema M.H."/>
            <person name="Eberl L."/>
            <person name="Raaijmakers J.M."/>
        </authorList>
    </citation>
    <scope>NUCLEOTIDE SEQUENCE [LARGE SCALE GENOMIC DNA]</scope>
    <source>
        <strain evidence="3">mHSR5</strain>
    </source>
</reference>
<dbReference type="RefSeq" id="WP_114175625.1">
    <property type="nucleotide sequence ID" value="NZ_CP024902.1"/>
</dbReference>
<dbReference type="Pfam" id="PF13503">
    <property type="entry name" value="DUF4123"/>
    <property type="match status" value="1"/>
</dbReference>
<evidence type="ECO:0000259" key="1">
    <source>
        <dbReference type="Pfam" id="PF13503"/>
    </source>
</evidence>
<evidence type="ECO:0000313" key="2">
    <source>
        <dbReference type="EMBL" id="AXF19271.1"/>
    </source>
</evidence>
<dbReference type="InterPro" id="IPR025391">
    <property type="entry name" value="DUF4123"/>
</dbReference>
<accession>A0A2Z5MQ50</accession>
<dbReference type="EMBL" id="CP024902">
    <property type="protein sequence ID" value="AXF19271.1"/>
    <property type="molecule type" value="Genomic_DNA"/>
</dbReference>
<protein>
    <recommendedName>
        <fullName evidence="1">DUF4123 domain-containing protein</fullName>
    </recommendedName>
</protein>
<proteinExistence type="predicted"/>
<feature type="domain" description="DUF4123" evidence="1">
    <location>
        <begin position="15"/>
        <end position="130"/>
    </location>
</feature>
<sequence>MELKTSSPPARLMGLIDAAVCPPKVVPLLERSGVPFRSVFAGLPEEELGPASLFLVPVSDTDADWFAELDQLDLQSPCLSLIWSRVEMDALVTHLQAFLFADIGDNMTAMVRFFDPRNTGVVFDAWGEQVRAMFMSPIEQWMYRGRHKVWQRIQNDSTSSARICRSVMVKLEQADIDVLTTHTEPDEILAALIESGDANGDRPYFDRFEDFIPRYHRAVQWGISEPGDRLVFCQYTYLYGMDFDRHQFVHDLLTQRQQSHELFGVAIARVPMNVWVEVEKLTARNTGPAPQSVTL</sequence>
<dbReference type="Proteomes" id="UP000253104">
    <property type="component" value="Chromosome mHSR5_A"/>
</dbReference>
<gene>
    <name evidence="2" type="ORF">CUJ89_01200</name>
</gene>
<dbReference type="AlphaFoldDB" id="A0A2Z5MQ50"/>
<dbReference type="OrthoDB" id="8969270at2"/>
<name>A0A2Z5MQ50_BURPY</name>
<evidence type="ECO:0000313" key="3">
    <source>
        <dbReference type="Proteomes" id="UP000253104"/>
    </source>
</evidence>